<sequence length="388" mass="44747">MDQTLAKKLFEECAFFIVLGVPVGTEFGIDLKSWNTDKKFKGMKMIPPGLHYIFYSAVSDTGDVAPRSGFFHTFSKGEVILKTWDSDRGDISEQVVNKEEINKFKQNIKQLDNFLGPYPYDIYEKWITLTENITENLVNHLIPLSGTVRSVLELEGCSDADRPRLDKDGVLTSPVKYKKQLRISGTFNENRENEFLPQMKARSGTELRCTIFPERHYPEGSTPSDITQHSLDSSYILENVISKYDTPRDIIGELEFCFICFLIGHSLDAFEQWKKLVNVFCSCELAITKHRRIYDLFLKVLKLQIVEIPEEFLADIVTNSNFLYVKVRDLFRNIQNSNVDGQLKCKMGRFKDFLKKKYSWDFEHLYSDDEDDAPVVVDISEVNIASTN</sequence>
<comment type="caution">
    <text evidence="11">The sequence shown here is derived from an EMBL/GenBank/DDBJ whole genome shotgun (WGS) entry which is preliminary data.</text>
</comment>
<evidence type="ECO:0000256" key="1">
    <source>
        <dbReference type="ARBA" id="ARBA00003708"/>
    </source>
</evidence>
<keyword evidence="12" id="KW-1185">Reference proteome</keyword>
<dbReference type="GO" id="GO:0000244">
    <property type="term" value="P:spliceosomal tri-snRNP complex assembly"/>
    <property type="evidence" value="ECO:0007669"/>
    <property type="project" value="TreeGrafter"/>
</dbReference>
<dbReference type="Gene3D" id="1.25.40.550">
    <property type="entry name" value="Aar2, C-terminal domain-like"/>
    <property type="match status" value="1"/>
</dbReference>
<organism evidence="11 12">
    <name type="scientific">Henosepilachna vigintioctopunctata</name>
    <dbReference type="NCBI Taxonomy" id="420089"/>
    <lineage>
        <taxon>Eukaryota</taxon>
        <taxon>Metazoa</taxon>
        <taxon>Ecdysozoa</taxon>
        <taxon>Arthropoda</taxon>
        <taxon>Hexapoda</taxon>
        <taxon>Insecta</taxon>
        <taxon>Pterygota</taxon>
        <taxon>Neoptera</taxon>
        <taxon>Endopterygota</taxon>
        <taxon>Coleoptera</taxon>
        <taxon>Polyphaga</taxon>
        <taxon>Cucujiformia</taxon>
        <taxon>Coccinelloidea</taxon>
        <taxon>Coccinellidae</taxon>
        <taxon>Epilachninae</taxon>
        <taxon>Epilachnini</taxon>
        <taxon>Henosepilachna</taxon>
    </lineage>
</organism>
<evidence type="ECO:0000256" key="6">
    <source>
        <dbReference type="ARBA" id="ARBA00023187"/>
    </source>
</evidence>
<dbReference type="CDD" id="cd13778">
    <property type="entry name" value="Aar2_C"/>
    <property type="match status" value="1"/>
</dbReference>
<dbReference type="Pfam" id="PF20981">
    <property type="entry name" value="AAR2_1st"/>
    <property type="match status" value="1"/>
</dbReference>
<dbReference type="PANTHER" id="PTHR12689:SF4">
    <property type="entry name" value="PROTEIN AAR2 HOMOLOG"/>
    <property type="match status" value="1"/>
</dbReference>
<comment type="similarity">
    <text evidence="2">Belongs to the AAR2 family.</text>
</comment>
<protein>
    <recommendedName>
        <fullName evidence="3">Protein AAR2 homolog</fullName>
    </recommendedName>
    <alternativeName>
        <fullName evidence="7">AAR2 splicing factor homolog</fullName>
    </alternativeName>
</protein>
<evidence type="ECO:0000313" key="12">
    <source>
        <dbReference type="Proteomes" id="UP001431783"/>
    </source>
</evidence>
<evidence type="ECO:0000313" key="11">
    <source>
        <dbReference type="EMBL" id="KAK9879072.1"/>
    </source>
</evidence>
<dbReference type="FunFam" id="1.25.40.550:FF:000001">
    <property type="entry name" value="AAR2 splicing factor homolog"/>
    <property type="match status" value="1"/>
</dbReference>
<proteinExistence type="inferred from homology"/>
<evidence type="ECO:0000256" key="3">
    <source>
        <dbReference type="ARBA" id="ARBA00016372"/>
    </source>
</evidence>
<dbReference type="FunFam" id="2.60.34.20:FF:000001">
    <property type="entry name" value="protein AAR2 homolog"/>
    <property type="match status" value="1"/>
</dbReference>
<accession>A0AAW1U5U9</accession>
<evidence type="ECO:0000256" key="4">
    <source>
        <dbReference type="ARBA" id="ARBA00022664"/>
    </source>
</evidence>
<reference evidence="11 12" key="1">
    <citation type="submission" date="2023-03" db="EMBL/GenBank/DDBJ databases">
        <title>Genome insight into feeding habits of ladybird beetles.</title>
        <authorList>
            <person name="Li H.-S."/>
            <person name="Huang Y.-H."/>
            <person name="Pang H."/>
        </authorList>
    </citation>
    <scope>NUCLEOTIDE SEQUENCE [LARGE SCALE GENOMIC DNA]</scope>
    <source>
        <strain evidence="11">SYSU_2023b</strain>
        <tissue evidence="11">Whole body</tissue>
    </source>
</reference>
<keyword evidence="6" id="KW-0508">mRNA splicing</keyword>
<dbReference type="InterPro" id="IPR038516">
    <property type="entry name" value="AAR2_N_sf"/>
</dbReference>
<dbReference type="Pfam" id="PF05282">
    <property type="entry name" value="AAR2"/>
    <property type="match status" value="1"/>
</dbReference>
<keyword evidence="4" id="KW-0507">mRNA processing</keyword>
<evidence type="ECO:0000259" key="9">
    <source>
        <dbReference type="Pfam" id="PF05282"/>
    </source>
</evidence>
<evidence type="ECO:0000256" key="2">
    <source>
        <dbReference type="ARBA" id="ARBA00006281"/>
    </source>
</evidence>
<dbReference type="Proteomes" id="UP001431783">
    <property type="component" value="Unassembled WGS sequence"/>
</dbReference>
<feature type="domain" description="AAR2 C-terminal" evidence="9">
    <location>
        <begin position="211"/>
        <end position="363"/>
    </location>
</feature>
<dbReference type="AlphaFoldDB" id="A0AAW1U5U9"/>
<dbReference type="GO" id="GO:0005681">
    <property type="term" value="C:spliceosomal complex"/>
    <property type="evidence" value="ECO:0007669"/>
    <property type="project" value="UniProtKB-KW"/>
</dbReference>
<dbReference type="PANTHER" id="PTHR12689">
    <property type="entry name" value="A1 CISTRON SPLICING FACTOR AAR2-RELATED"/>
    <property type="match status" value="1"/>
</dbReference>
<dbReference type="CDD" id="cd13777">
    <property type="entry name" value="Aar2_N"/>
    <property type="match status" value="1"/>
</dbReference>
<name>A0AAW1U5U9_9CUCU</name>
<dbReference type="EMBL" id="JARQZJ010000061">
    <property type="protein sequence ID" value="KAK9879072.1"/>
    <property type="molecule type" value="Genomic_DNA"/>
</dbReference>
<dbReference type="InterPro" id="IPR038514">
    <property type="entry name" value="AAR2_C_sf"/>
</dbReference>
<dbReference type="Gene3D" id="2.60.34.20">
    <property type="match status" value="1"/>
</dbReference>
<keyword evidence="5" id="KW-0747">Spliceosome</keyword>
<evidence type="ECO:0000259" key="10">
    <source>
        <dbReference type="Pfam" id="PF20981"/>
    </source>
</evidence>
<feature type="domain" description="AAR2 N-terminal" evidence="10">
    <location>
        <begin position="14"/>
        <end position="143"/>
    </location>
</feature>
<evidence type="ECO:0000256" key="5">
    <source>
        <dbReference type="ARBA" id="ARBA00022728"/>
    </source>
</evidence>
<gene>
    <name evidence="11" type="ORF">WA026_003886</name>
</gene>
<dbReference type="InterPro" id="IPR007946">
    <property type="entry name" value="AAR2"/>
</dbReference>
<dbReference type="InterPro" id="IPR033648">
    <property type="entry name" value="AAR2_C"/>
</dbReference>
<evidence type="ECO:0000256" key="7">
    <source>
        <dbReference type="ARBA" id="ARBA00030625"/>
    </source>
</evidence>
<dbReference type="InterPro" id="IPR033647">
    <property type="entry name" value="Aar2_N"/>
</dbReference>
<evidence type="ECO:0000256" key="8">
    <source>
        <dbReference type="ARBA" id="ARBA00047009"/>
    </source>
</evidence>
<comment type="subunit">
    <text evidence="8">Interacts with PRPF8 (via RNase H homology domain). Component of a U5 snRNP complex that contains PRPF8.</text>
</comment>
<comment type="function">
    <text evidence="1">Component of the U5 snRNP complex that is required for spliceosome assembly and for pre-mRNA splicing.</text>
</comment>